<evidence type="ECO:0000313" key="3">
    <source>
        <dbReference type="Proteomes" id="UP000184063"/>
    </source>
</evidence>
<dbReference type="AlphaFoldDB" id="A0A1M3THH6"/>
<feature type="transmembrane region" description="Helical" evidence="1">
    <location>
        <begin position="141"/>
        <end position="160"/>
    </location>
</feature>
<dbReference type="Proteomes" id="UP000184063">
    <property type="component" value="Unassembled WGS sequence"/>
</dbReference>
<evidence type="ECO:0000313" key="2">
    <source>
        <dbReference type="EMBL" id="OJZ86219.1"/>
    </source>
</evidence>
<name>A0A1M3THH6_ASPLC</name>
<sequence length="163" mass="18337">MRHTACLSVCLNIGIGGLLSRLAALEAPFMLFCCEFISLCLRSHILVVPSSYLYPHLSSPPPFLSSKPHTLGVDGYEAIQTIHLFTCLLLFLVVYPRGPKEHCLDTLVLILCITTAFCIFSSFDLFWLACLQFSMGYKYALVFYWGSIYAYGYYLISNVLQPP</sequence>
<evidence type="ECO:0000256" key="1">
    <source>
        <dbReference type="SAM" id="Phobius"/>
    </source>
</evidence>
<accession>A0A1M3THH6</accession>
<keyword evidence="1" id="KW-0472">Membrane</keyword>
<protein>
    <submittedName>
        <fullName evidence="2">Uncharacterized protein</fullName>
    </submittedName>
</protein>
<dbReference type="VEuPathDB" id="FungiDB:ASPFODRAFT_47353"/>
<feature type="transmembrane region" description="Helical" evidence="1">
    <location>
        <begin position="107"/>
        <end position="129"/>
    </location>
</feature>
<gene>
    <name evidence="2" type="ORF">ASPFODRAFT_47353</name>
</gene>
<dbReference type="EMBL" id="KV878242">
    <property type="protein sequence ID" value="OJZ86219.1"/>
    <property type="molecule type" value="Genomic_DNA"/>
</dbReference>
<proteinExistence type="predicted"/>
<feature type="transmembrane region" description="Helical" evidence="1">
    <location>
        <begin position="75"/>
        <end position="95"/>
    </location>
</feature>
<organism evidence="2 3">
    <name type="scientific">Aspergillus luchuensis (strain CBS 106.47)</name>
    <dbReference type="NCBI Taxonomy" id="1137211"/>
    <lineage>
        <taxon>Eukaryota</taxon>
        <taxon>Fungi</taxon>
        <taxon>Dikarya</taxon>
        <taxon>Ascomycota</taxon>
        <taxon>Pezizomycotina</taxon>
        <taxon>Eurotiomycetes</taxon>
        <taxon>Eurotiomycetidae</taxon>
        <taxon>Eurotiales</taxon>
        <taxon>Aspergillaceae</taxon>
        <taxon>Aspergillus</taxon>
        <taxon>Aspergillus subgen. Circumdati</taxon>
    </lineage>
</organism>
<reference evidence="3" key="1">
    <citation type="journal article" date="2017" name="Genome Biol.">
        <title>Comparative genomics reveals high biological diversity and specific adaptations in the industrially and medically important fungal genus Aspergillus.</title>
        <authorList>
            <person name="de Vries R.P."/>
            <person name="Riley R."/>
            <person name="Wiebenga A."/>
            <person name="Aguilar-Osorio G."/>
            <person name="Amillis S."/>
            <person name="Uchima C.A."/>
            <person name="Anderluh G."/>
            <person name="Asadollahi M."/>
            <person name="Askin M."/>
            <person name="Barry K."/>
            <person name="Battaglia E."/>
            <person name="Bayram O."/>
            <person name="Benocci T."/>
            <person name="Braus-Stromeyer S.A."/>
            <person name="Caldana C."/>
            <person name="Canovas D."/>
            <person name="Cerqueira G.C."/>
            <person name="Chen F."/>
            <person name="Chen W."/>
            <person name="Choi C."/>
            <person name="Clum A."/>
            <person name="Dos Santos R.A."/>
            <person name="Damasio A.R."/>
            <person name="Diallinas G."/>
            <person name="Emri T."/>
            <person name="Fekete E."/>
            <person name="Flipphi M."/>
            <person name="Freyberg S."/>
            <person name="Gallo A."/>
            <person name="Gournas C."/>
            <person name="Habgood R."/>
            <person name="Hainaut M."/>
            <person name="Harispe M.L."/>
            <person name="Henrissat B."/>
            <person name="Hilden K.S."/>
            <person name="Hope R."/>
            <person name="Hossain A."/>
            <person name="Karabika E."/>
            <person name="Karaffa L."/>
            <person name="Karanyi Z."/>
            <person name="Krasevec N."/>
            <person name="Kuo A."/>
            <person name="Kusch H."/>
            <person name="LaButti K."/>
            <person name="Lagendijk E.L."/>
            <person name="Lapidus A."/>
            <person name="Levasseur A."/>
            <person name="Lindquist E."/>
            <person name="Lipzen A."/>
            <person name="Logrieco A.F."/>
            <person name="MacCabe A."/>
            <person name="Maekelae M.R."/>
            <person name="Malavazi I."/>
            <person name="Melin P."/>
            <person name="Meyer V."/>
            <person name="Mielnichuk N."/>
            <person name="Miskei M."/>
            <person name="Molnar A.P."/>
            <person name="Mule G."/>
            <person name="Ngan C.Y."/>
            <person name="Orejas M."/>
            <person name="Orosz E."/>
            <person name="Ouedraogo J.P."/>
            <person name="Overkamp K.M."/>
            <person name="Park H.-S."/>
            <person name="Perrone G."/>
            <person name="Piumi F."/>
            <person name="Punt P.J."/>
            <person name="Ram A.F."/>
            <person name="Ramon A."/>
            <person name="Rauscher S."/>
            <person name="Record E."/>
            <person name="Riano-Pachon D.M."/>
            <person name="Robert V."/>
            <person name="Roehrig J."/>
            <person name="Ruller R."/>
            <person name="Salamov A."/>
            <person name="Salih N.S."/>
            <person name="Samson R.A."/>
            <person name="Sandor E."/>
            <person name="Sanguinetti M."/>
            <person name="Schuetze T."/>
            <person name="Sepcic K."/>
            <person name="Shelest E."/>
            <person name="Sherlock G."/>
            <person name="Sophianopoulou V."/>
            <person name="Squina F.M."/>
            <person name="Sun H."/>
            <person name="Susca A."/>
            <person name="Todd R.B."/>
            <person name="Tsang A."/>
            <person name="Unkles S.E."/>
            <person name="van de Wiele N."/>
            <person name="van Rossen-Uffink D."/>
            <person name="Oliveira J.V."/>
            <person name="Vesth T.C."/>
            <person name="Visser J."/>
            <person name="Yu J.-H."/>
            <person name="Zhou M."/>
            <person name="Andersen M.R."/>
            <person name="Archer D.B."/>
            <person name="Baker S.E."/>
            <person name="Benoit I."/>
            <person name="Brakhage A.A."/>
            <person name="Braus G.H."/>
            <person name="Fischer R."/>
            <person name="Frisvad J.C."/>
            <person name="Goldman G.H."/>
            <person name="Houbraken J."/>
            <person name="Oakley B."/>
            <person name="Pocsi I."/>
            <person name="Scazzocchio C."/>
            <person name="Seiboth B."/>
            <person name="vanKuyk P.A."/>
            <person name="Wortman J."/>
            <person name="Dyer P.S."/>
            <person name="Grigoriev I.V."/>
        </authorList>
    </citation>
    <scope>NUCLEOTIDE SEQUENCE [LARGE SCALE GENOMIC DNA]</scope>
    <source>
        <strain evidence="3">CBS 106.47</strain>
    </source>
</reference>
<keyword evidence="1" id="KW-0812">Transmembrane</keyword>
<keyword evidence="1" id="KW-1133">Transmembrane helix</keyword>